<organism evidence="19 20">
    <name type="scientific">Crotalus adamanteus</name>
    <name type="common">Eastern diamondback rattlesnake</name>
    <dbReference type="NCBI Taxonomy" id="8729"/>
    <lineage>
        <taxon>Eukaryota</taxon>
        <taxon>Metazoa</taxon>
        <taxon>Chordata</taxon>
        <taxon>Craniata</taxon>
        <taxon>Vertebrata</taxon>
        <taxon>Euteleostomi</taxon>
        <taxon>Lepidosauria</taxon>
        <taxon>Squamata</taxon>
        <taxon>Bifurcata</taxon>
        <taxon>Unidentata</taxon>
        <taxon>Episquamata</taxon>
        <taxon>Toxicofera</taxon>
        <taxon>Serpentes</taxon>
        <taxon>Colubroidea</taxon>
        <taxon>Viperidae</taxon>
        <taxon>Crotalinae</taxon>
        <taxon>Crotalus</taxon>
    </lineage>
</organism>
<feature type="region of interest" description="Disordered" evidence="18">
    <location>
        <begin position="126"/>
        <end position="231"/>
    </location>
</feature>
<keyword evidence="6" id="KW-0143">Chaperone</keyword>
<dbReference type="SUPFAM" id="SSF50129">
    <property type="entry name" value="GroES-like"/>
    <property type="match status" value="1"/>
</dbReference>
<dbReference type="SUPFAM" id="SSF101152">
    <property type="entry name" value="Mob1/phocein"/>
    <property type="match status" value="1"/>
</dbReference>
<dbReference type="GO" id="GO:0046872">
    <property type="term" value="F:metal ion binding"/>
    <property type="evidence" value="ECO:0007669"/>
    <property type="project" value="UniProtKB-KW"/>
</dbReference>
<dbReference type="PRINTS" id="PR00297">
    <property type="entry name" value="CHAPERONIN10"/>
</dbReference>
<keyword evidence="4 17" id="KW-0479">Metal-binding</keyword>
<comment type="subunit">
    <text evidence="16">Homoheptamer arranged in a ring structure. 2 heptameric Hsp10 rings interact with a Hsp60 tetradecamer in the structure of a back-to-back double heptameric ring to form the symmetrical football complex.</text>
</comment>
<dbReference type="PROSITE" id="PS00681">
    <property type="entry name" value="CHAPERONINS_CPN10"/>
    <property type="match status" value="1"/>
</dbReference>
<feature type="binding site" evidence="17">
    <location>
        <position position="388"/>
    </location>
    <ligand>
        <name>Zn(2+)</name>
        <dbReference type="ChEBI" id="CHEBI:29105"/>
    </ligand>
</feature>
<dbReference type="Pfam" id="PF00166">
    <property type="entry name" value="Cpn10"/>
    <property type="match status" value="1"/>
</dbReference>
<comment type="subcellular location">
    <subcellularLocation>
        <location evidence="9">Golgi apparatus</location>
        <location evidence="9">Golgi stack membrane</location>
        <topology evidence="9">Peripheral membrane protein</topology>
    </subcellularLocation>
</comment>
<dbReference type="GO" id="GO:0032580">
    <property type="term" value="C:Golgi cisterna membrane"/>
    <property type="evidence" value="ECO:0007669"/>
    <property type="project" value="UniProtKB-SubCell"/>
</dbReference>
<evidence type="ECO:0000256" key="5">
    <source>
        <dbReference type="ARBA" id="ARBA00022833"/>
    </source>
</evidence>
<dbReference type="FunFam" id="2.30.33.40:FF:000002">
    <property type="entry name" value="10 kDa chaperonin, mitochondrial"/>
    <property type="match status" value="1"/>
</dbReference>
<evidence type="ECO:0000256" key="17">
    <source>
        <dbReference type="PIRSR" id="PIRSR605301-1"/>
    </source>
</evidence>
<dbReference type="CDD" id="cd00320">
    <property type="entry name" value="cpn10"/>
    <property type="match status" value="1"/>
</dbReference>
<name>A0AAW1C937_CROAD</name>
<dbReference type="EMBL" id="JAOTOJ010000001">
    <property type="protein sequence ID" value="KAK9410843.1"/>
    <property type="molecule type" value="Genomic_DNA"/>
</dbReference>
<evidence type="ECO:0000256" key="2">
    <source>
        <dbReference type="ARBA" id="ARBA00006975"/>
    </source>
</evidence>
<dbReference type="PANTHER" id="PTHR22599">
    <property type="entry name" value="MPS ONE BINDER KINASE ACTIVATOR-LIKE MOB"/>
    <property type="match status" value="1"/>
</dbReference>
<feature type="binding site" evidence="17">
    <location>
        <position position="465"/>
    </location>
    <ligand>
        <name>Zn(2+)</name>
        <dbReference type="ChEBI" id="CHEBI:29105"/>
    </ligand>
</feature>
<evidence type="ECO:0000256" key="8">
    <source>
        <dbReference type="ARBA" id="ARBA00031971"/>
    </source>
</evidence>
<dbReference type="InterPro" id="IPR037124">
    <property type="entry name" value="Chaperonin_GroES_sf"/>
</dbReference>
<keyword evidence="5 17" id="KW-0862">Zinc</keyword>
<dbReference type="SMART" id="SM01388">
    <property type="entry name" value="Mob1_phocein"/>
    <property type="match status" value="1"/>
</dbReference>
<dbReference type="GO" id="GO:0005739">
    <property type="term" value="C:mitochondrion"/>
    <property type="evidence" value="ECO:0007669"/>
    <property type="project" value="UniProtKB-ARBA"/>
</dbReference>
<evidence type="ECO:0000313" key="20">
    <source>
        <dbReference type="Proteomes" id="UP001474421"/>
    </source>
</evidence>
<dbReference type="GO" id="GO:0044183">
    <property type="term" value="F:protein folding chaperone"/>
    <property type="evidence" value="ECO:0007669"/>
    <property type="project" value="InterPro"/>
</dbReference>
<accession>A0AAW1C937</accession>
<comment type="similarity">
    <text evidence="2">Belongs to the GroES chaperonin family.</text>
</comment>
<dbReference type="FunFam" id="1.20.140.30:FF:000002">
    <property type="entry name" value="MOB-like protein phocein isoform X1"/>
    <property type="match status" value="1"/>
</dbReference>
<dbReference type="GO" id="GO:0005524">
    <property type="term" value="F:ATP binding"/>
    <property type="evidence" value="ECO:0007669"/>
    <property type="project" value="InterPro"/>
</dbReference>
<dbReference type="Gene3D" id="2.30.33.40">
    <property type="entry name" value="GroES chaperonin"/>
    <property type="match status" value="1"/>
</dbReference>
<sequence length="516" mass="57349">MAGQAFKKFLPLFDRVLVERCASETVTKGGIMIPEKSQGKVLQATVVAVGSGSKNKDGNTHPVSVKVGEKVLLPEYGGTKVILDDKDYFIFRDDRLLSPPGPVSQSLHPALPVGLPKGCKISPFGTTSVNLAHRKGTSNKGERSPPPPPPREGEGLSAPHLRPISGGRLESSEESSSPIVRRGALARKHVRRTTDASEGARCPSESSSTRDAPPSFREAPKPLPPGKLSRHFSESPRALLPLYSFPAPRGKSASLSSRVFPRVFRLFSPPRLLGSCCCRRRIRVLAPLAVTMVMAEGTAVLRRNRPGTKAQDFYNWPDESFEEMDSTLAVQQYIQQNIRADCSNIDKILEPPEGQDEGVWKYEHLRQFCLELNGLAVKLQSECHPDTCTQMTATEQWIFLCAAHKTPKECPAIDYTRHTLDGAACLLNSNKYFPSRVSIKESSVAKLGSVCRRIYRIFSHAYFHHRQIFDEYENETFLCHRFTKFVMKYNLMSKDNLIVPILEEEVQNSVSGESEA</sequence>
<feature type="binding site" evidence="17">
    <location>
        <position position="460"/>
    </location>
    <ligand>
        <name>Zn(2+)</name>
        <dbReference type="ChEBI" id="CHEBI:29105"/>
    </ligand>
</feature>
<feature type="binding site" evidence="17">
    <location>
        <position position="383"/>
    </location>
    <ligand>
        <name>Zn(2+)</name>
        <dbReference type="ChEBI" id="CHEBI:29105"/>
    </ligand>
</feature>
<evidence type="ECO:0000256" key="16">
    <source>
        <dbReference type="ARBA" id="ARBA00046576"/>
    </source>
</evidence>
<protein>
    <recommendedName>
        <fullName evidence="3">10 kDa heat shock protein, mitochondrial</fullName>
    </recommendedName>
    <alternativeName>
        <fullName evidence="7">10 kDa chaperonin</fullName>
    </alternativeName>
    <alternativeName>
        <fullName evidence="8">Chaperonin 10</fullName>
    </alternativeName>
    <alternativeName>
        <fullName evidence="10">MOB-like protein phocein</fullName>
    </alternativeName>
    <alternativeName>
        <fullName evidence="12">Mob1 homolog 3</fullName>
    </alternativeName>
    <alternativeName>
        <fullName evidence="13">Mps one binder kinase activator-like 3</fullName>
    </alternativeName>
    <alternativeName>
        <fullName evidence="11">Preimplantation protein 3</fullName>
    </alternativeName>
</protein>
<evidence type="ECO:0000256" key="15">
    <source>
        <dbReference type="ARBA" id="ARBA00046093"/>
    </source>
</evidence>
<comment type="function">
    <text evidence="14">Part of the striatin-interacting phosphatase and kinase (STRIPAK) complexes. STRIPAK complexes have critical roles in protein (de)phosphorylation and are regulators of multiple signaling pathways including Hippo, MAPK, nuclear receptor and cytoskeleton remodeling. Different types of STRIPAK complexes are involved in a variety of biological processes such as cell growth, differentiation, apoptosis, metabolism and immune regulation.</text>
</comment>
<dbReference type="Proteomes" id="UP001474421">
    <property type="component" value="Unassembled WGS sequence"/>
</dbReference>
<dbReference type="InterPro" id="IPR011032">
    <property type="entry name" value="GroES-like_sf"/>
</dbReference>
<evidence type="ECO:0000256" key="1">
    <source>
        <dbReference type="ARBA" id="ARBA00005621"/>
    </source>
</evidence>
<evidence type="ECO:0000256" key="9">
    <source>
        <dbReference type="ARBA" id="ARBA00037843"/>
    </source>
</evidence>
<evidence type="ECO:0000256" key="4">
    <source>
        <dbReference type="ARBA" id="ARBA00022723"/>
    </source>
</evidence>
<dbReference type="InterPro" id="IPR018369">
    <property type="entry name" value="Chaprnonin_Cpn10_CS"/>
</dbReference>
<evidence type="ECO:0000256" key="11">
    <source>
        <dbReference type="ARBA" id="ARBA00042070"/>
    </source>
</evidence>
<evidence type="ECO:0000313" key="19">
    <source>
        <dbReference type="EMBL" id="KAK9410843.1"/>
    </source>
</evidence>
<gene>
    <name evidence="19" type="ORF">NXF25_002018</name>
</gene>
<evidence type="ECO:0000256" key="14">
    <source>
        <dbReference type="ARBA" id="ARBA00044741"/>
    </source>
</evidence>
<evidence type="ECO:0000256" key="13">
    <source>
        <dbReference type="ARBA" id="ARBA00042944"/>
    </source>
</evidence>
<dbReference type="Pfam" id="PF03637">
    <property type="entry name" value="Mob1_phocein"/>
    <property type="match status" value="1"/>
</dbReference>
<keyword evidence="20" id="KW-1185">Reference proteome</keyword>
<dbReference type="InterPro" id="IPR005301">
    <property type="entry name" value="MOB_kinase_act_fam"/>
</dbReference>
<dbReference type="Gene3D" id="1.20.140.30">
    <property type="entry name" value="MOB kinase activator"/>
    <property type="match status" value="1"/>
</dbReference>
<dbReference type="InterPro" id="IPR036703">
    <property type="entry name" value="MOB_kinase_act_sf"/>
</dbReference>
<comment type="caution">
    <text evidence="19">The sequence shown here is derived from an EMBL/GenBank/DDBJ whole genome shotgun (WGS) entry which is preliminary data.</text>
</comment>
<comment type="similarity">
    <text evidence="1">Belongs to the MOB1/phocein family.</text>
</comment>
<proteinExistence type="inferred from homology"/>
<evidence type="ECO:0000256" key="7">
    <source>
        <dbReference type="ARBA" id="ARBA00029976"/>
    </source>
</evidence>
<evidence type="ECO:0000256" key="12">
    <source>
        <dbReference type="ARBA" id="ARBA00042825"/>
    </source>
</evidence>
<reference evidence="19 20" key="1">
    <citation type="journal article" date="2024" name="Proc. Natl. Acad. Sci. U.S.A.">
        <title>The genetic regulatory architecture and epigenomic basis for age-related changes in rattlesnake venom.</title>
        <authorList>
            <person name="Hogan M.P."/>
            <person name="Holding M.L."/>
            <person name="Nystrom G.S."/>
            <person name="Colston T.J."/>
            <person name="Bartlett D.A."/>
            <person name="Mason A.J."/>
            <person name="Ellsworth S.A."/>
            <person name="Rautsaw R.M."/>
            <person name="Lawrence K.C."/>
            <person name="Strickland J.L."/>
            <person name="He B."/>
            <person name="Fraser P."/>
            <person name="Margres M.J."/>
            <person name="Gilbert D.M."/>
            <person name="Gibbs H.L."/>
            <person name="Parkinson C.L."/>
            <person name="Rokyta D.R."/>
        </authorList>
    </citation>
    <scope>NUCLEOTIDE SEQUENCE [LARGE SCALE GENOMIC DNA]</scope>
    <source>
        <strain evidence="19">DRR0105</strain>
    </source>
</reference>
<dbReference type="InterPro" id="IPR020818">
    <property type="entry name" value="Chaperonin_GroES"/>
</dbReference>
<evidence type="ECO:0000256" key="6">
    <source>
        <dbReference type="ARBA" id="ARBA00023186"/>
    </source>
</evidence>
<dbReference type="AlphaFoldDB" id="A0AAW1C937"/>
<evidence type="ECO:0000256" key="18">
    <source>
        <dbReference type="SAM" id="MobiDB-lite"/>
    </source>
</evidence>
<dbReference type="SMART" id="SM00883">
    <property type="entry name" value="Cpn10"/>
    <property type="match status" value="1"/>
</dbReference>
<dbReference type="HAMAP" id="MF_00580">
    <property type="entry name" value="CH10"/>
    <property type="match status" value="1"/>
</dbReference>
<evidence type="ECO:0000256" key="3">
    <source>
        <dbReference type="ARBA" id="ARBA00018842"/>
    </source>
</evidence>
<evidence type="ECO:0000256" key="10">
    <source>
        <dbReference type="ARBA" id="ARBA00040607"/>
    </source>
</evidence>
<comment type="function">
    <text evidence="15">Co-chaperonin implicated in mitochondrial protein import and macromolecular assembly. Together with Hsp60, facilitates the correct folding of imported proteins. May also prevent misfolding and promote the refolding and proper assembly of unfolded polypeptides generated under stress conditions in the mitochondrial matrix. The functional units of these chaperonins consist of heptameric rings of the large subunit Hsp60, which function as a back-to-back double ring. In a cyclic reaction, Hsp60 ring complexes bind one unfolded substrate protein per ring, followed by the binding of ATP and association with 2 heptameric rings of the co-chaperonin Hsp10. This leads to sequestration of the substrate protein in the inner cavity of Hsp60 where, for a certain period of time, it can fold undisturbed by other cell components. Synchronous hydrolysis of ATP in all Hsp60 subunits results in the dissociation of the chaperonin rings and the release of ADP and the folded substrate protein.</text>
</comment>